<gene>
    <name evidence="5" type="ORF">SAMN02745219_00022</name>
</gene>
<dbReference type="SUPFAM" id="SSF50249">
    <property type="entry name" value="Nucleic acid-binding proteins"/>
    <property type="match status" value="1"/>
</dbReference>
<dbReference type="InterPro" id="IPR051270">
    <property type="entry name" value="Tyrosine-tRNA_ligase_regulator"/>
</dbReference>
<dbReference type="PANTHER" id="PTHR11586:SF37">
    <property type="entry name" value="TRNA-BINDING DOMAIN-CONTAINING PROTEIN"/>
    <property type="match status" value="1"/>
</dbReference>
<dbReference type="Pfam" id="PF01588">
    <property type="entry name" value="tRNA_bind"/>
    <property type="match status" value="1"/>
</dbReference>
<evidence type="ECO:0000256" key="1">
    <source>
        <dbReference type="ARBA" id="ARBA00022555"/>
    </source>
</evidence>
<dbReference type="NCBIfam" id="NF007494">
    <property type="entry name" value="PRK10089.1-3"/>
    <property type="match status" value="1"/>
</dbReference>
<dbReference type="PROSITE" id="PS50886">
    <property type="entry name" value="TRBD"/>
    <property type="match status" value="1"/>
</dbReference>
<reference evidence="6" key="1">
    <citation type="submission" date="2016-11" db="EMBL/GenBank/DDBJ databases">
        <authorList>
            <person name="Varghese N."/>
            <person name="Submissions S."/>
        </authorList>
    </citation>
    <scope>NUCLEOTIDE SEQUENCE [LARGE SCALE GENOMIC DNA]</scope>
    <source>
        <strain evidence="6">DSM 16057</strain>
    </source>
</reference>
<keyword evidence="6" id="KW-1185">Reference proteome</keyword>
<evidence type="ECO:0000313" key="5">
    <source>
        <dbReference type="EMBL" id="SHI31897.1"/>
    </source>
</evidence>
<protein>
    <submittedName>
        <fullName evidence="5">tRNA-binding protein</fullName>
    </submittedName>
</protein>
<name>A0A1M6A648_9FIRM</name>
<proteinExistence type="predicted"/>
<evidence type="ECO:0000259" key="4">
    <source>
        <dbReference type="PROSITE" id="PS50886"/>
    </source>
</evidence>
<sequence length="109" mass="12004">MATIEDFLAVDMRVGRVLQAEEFPEARKPAYKLTIDFGPLGIKKSSVQITALYRPEELVGRLVVAVVNLPPRRVAGFPSEVLVLGVPDEKGDIALLHPDREVPLGVRVF</sequence>
<evidence type="ECO:0000256" key="2">
    <source>
        <dbReference type="ARBA" id="ARBA00022884"/>
    </source>
</evidence>
<dbReference type="Gene3D" id="2.40.50.140">
    <property type="entry name" value="Nucleic acid-binding proteins"/>
    <property type="match status" value="1"/>
</dbReference>
<feature type="domain" description="TRNA-binding" evidence="4">
    <location>
        <begin position="6"/>
        <end position="109"/>
    </location>
</feature>
<dbReference type="CDD" id="cd02798">
    <property type="entry name" value="tRNA_bind_CsaA"/>
    <property type="match status" value="1"/>
</dbReference>
<dbReference type="InterPro" id="IPR008231">
    <property type="entry name" value="CsaA"/>
</dbReference>
<dbReference type="InterPro" id="IPR002547">
    <property type="entry name" value="tRNA-bd_dom"/>
</dbReference>
<evidence type="ECO:0000256" key="3">
    <source>
        <dbReference type="PROSITE-ProRule" id="PRU00209"/>
    </source>
</evidence>
<dbReference type="STRING" id="1121432.SAMN02745219_00022"/>
<accession>A0A1M6A648</accession>
<dbReference type="GO" id="GO:0000049">
    <property type="term" value="F:tRNA binding"/>
    <property type="evidence" value="ECO:0007669"/>
    <property type="project" value="UniProtKB-UniRule"/>
</dbReference>
<keyword evidence="2 3" id="KW-0694">RNA-binding</keyword>
<dbReference type="OrthoDB" id="9794564at2"/>
<dbReference type="NCBIfam" id="NF007495">
    <property type="entry name" value="PRK10089.1-4"/>
    <property type="match status" value="1"/>
</dbReference>
<dbReference type="EMBL" id="FQZM01000003">
    <property type="protein sequence ID" value="SHI31897.1"/>
    <property type="molecule type" value="Genomic_DNA"/>
</dbReference>
<dbReference type="AlphaFoldDB" id="A0A1M6A648"/>
<dbReference type="RefSeq" id="WP_072866744.1">
    <property type="nucleotide sequence ID" value="NZ_FQZM01000003.1"/>
</dbReference>
<dbReference type="PANTHER" id="PTHR11586">
    <property type="entry name" value="TRNA-AMINOACYLATION COFACTOR ARC1 FAMILY MEMBER"/>
    <property type="match status" value="1"/>
</dbReference>
<dbReference type="InterPro" id="IPR012340">
    <property type="entry name" value="NA-bd_OB-fold"/>
</dbReference>
<evidence type="ECO:0000313" key="6">
    <source>
        <dbReference type="Proteomes" id="UP000184529"/>
    </source>
</evidence>
<dbReference type="Proteomes" id="UP000184529">
    <property type="component" value="Unassembled WGS sequence"/>
</dbReference>
<organism evidence="5 6">
    <name type="scientific">Desulfofundulus thermosubterraneus DSM 16057</name>
    <dbReference type="NCBI Taxonomy" id="1121432"/>
    <lineage>
        <taxon>Bacteria</taxon>
        <taxon>Bacillati</taxon>
        <taxon>Bacillota</taxon>
        <taxon>Clostridia</taxon>
        <taxon>Eubacteriales</taxon>
        <taxon>Peptococcaceae</taxon>
        <taxon>Desulfofundulus</taxon>
    </lineage>
</organism>
<dbReference type="FunFam" id="2.40.50.140:FF:000165">
    <property type="entry name" value="Chaperone CsaA"/>
    <property type="match status" value="1"/>
</dbReference>
<dbReference type="NCBIfam" id="TIGR02222">
    <property type="entry name" value="chap_CsaA"/>
    <property type="match status" value="1"/>
</dbReference>
<keyword evidence="1 3" id="KW-0820">tRNA-binding</keyword>